<reference evidence="2" key="1">
    <citation type="journal article" date="2011" name="Nat. Commun.">
        <title>Effector diversification within compartments of the Leptosphaeria maculans genome affected by Repeat-Induced Point mutations.</title>
        <authorList>
            <person name="Rouxel T."/>
            <person name="Grandaubert J."/>
            <person name="Hane J.K."/>
            <person name="Hoede C."/>
            <person name="van de Wouw A.P."/>
            <person name="Couloux A."/>
            <person name="Dominguez V."/>
            <person name="Anthouard V."/>
            <person name="Bally P."/>
            <person name="Bourras S."/>
            <person name="Cozijnsen A.J."/>
            <person name="Ciuffetti L.M."/>
            <person name="Degrave A."/>
            <person name="Dilmaghani A."/>
            <person name="Duret L."/>
            <person name="Fudal I."/>
            <person name="Goodwin S.B."/>
            <person name="Gout L."/>
            <person name="Glaser N."/>
            <person name="Linglin J."/>
            <person name="Kema G.H.J."/>
            <person name="Lapalu N."/>
            <person name="Lawrence C.B."/>
            <person name="May K."/>
            <person name="Meyer M."/>
            <person name="Ollivier B."/>
            <person name="Poulain J."/>
            <person name="Schoch C.L."/>
            <person name="Simon A."/>
            <person name="Spatafora J.W."/>
            <person name="Stachowiak A."/>
            <person name="Turgeon B.G."/>
            <person name="Tyler B.M."/>
            <person name="Vincent D."/>
            <person name="Weissenbach J."/>
            <person name="Amselem J."/>
            <person name="Quesneville H."/>
            <person name="Oliver R.P."/>
            <person name="Wincker P."/>
            <person name="Balesdent M.-H."/>
            <person name="Howlett B.J."/>
        </authorList>
    </citation>
    <scope>NUCLEOTIDE SEQUENCE [LARGE SCALE GENOMIC DNA]</scope>
    <source>
        <strain evidence="2">JN3 / isolate v23.1.3 / race Av1-4-5-6-7-8</strain>
    </source>
</reference>
<name>E5ABP2_LEPMJ</name>
<evidence type="ECO:0000313" key="2">
    <source>
        <dbReference type="Proteomes" id="UP000002668"/>
    </source>
</evidence>
<dbReference type="InParanoid" id="E5ABP2"/>
<dbReference type="EMBL" id="FP929138">
    <property type="protein sequence ID" value="CBY01083.1"/>
    <property type="molecule type" value="Genomic_DNA"/>
</dbReference>
<protein>
    <submittedName>
        <fullName evidence="1">Predicted protein</fullName>
    </submittedName>
</protein>
<dbReference type="Proteomes" id="UP000002668">
    <property type="component" value="Genome"/>
</dbReference>
<organism evidence="2">
    <name type="scientific">Leptosphaeria maculans (strain JN3 / isolate v23.1.3 / race Av1-4-5-6-7-8)</name>
    <name type="common">Blackleg fungus</name>
    <name type="synonym">Phoma lingam</name>
    <dbReference type="NCBI Taxonomy" id="985895"/>
    <lineage>
        <taxon>Eukaryota</taxon>
        <taxon>Fungi</taxon>
        <taxon>Dikarya</taxon>
        <taxon>Ascomycota</taxon>
        <taxon>Pezizomycotina</taxon>
        <taxon>Dothideomycetes</taxon>
        <taxon>Pleosporomycetidae</taxon>
        <taxon>Pleosporales</taxon>
        <taxon>Pleosporineae</taxon>
        <taxon>Leptosphaeriaceae</taxon>
        <taxon>Plenodomus</taxon>
        <taxon>Plenodomus lingam/Leptosphaeria maculans species complex</taxon>
    </lineage>
</organism>
<gene>
    <name evidence="1" type="ORF">LEMA_uP022130.1</name>
</gene>
<dbReference type="HOGENOM" id="CLU_3359867_0_0_1"/>
<dbReference type="AlphaFoldDB" id="E5ABP2"/>
<dbReference type="VEuPathDB" id="FungiDB:LEMA_uP022130.1"/>
<keyword evidence="2" id="KW-1185">Reference proteome</keyword>
<sequence length="36" mass="4195">MHIPHRSRRAHGAERAHEAKFFIFEIKANIRLAAVL</sequence>
<evidence type="ECO:0000313" key="1">
    <source>
        <dbReference type="EMBL" id="CBY01083.1"/>
    </source>
</evidence>
<proteinExistence type="predicted"/>
<accession>E5ABP2</accession>